<dbReference type="AlphaFoldDB" id="A0A345BYF3"/>
<protein>
    <submittedName>
        <fullName evidence="2">N-acetyltransferase</fullName>
    </submittedName>
</protein>
<organism evidence="2 3">
    <name type="scientific">Salicibibacter kimchii</name>
    <dbReference type="NCBI Taxonomy" id="2099786"/>
    <lineage>
        <taxon>Bacteria</taxon>
        <taxon>Bacillati</taxon>
        <taxon>Bacillota</taxon>
        <taxon>Bacilli</taxon>
        <taxon>Bacillales</taxon>
        <taxon>Bacillaceae</taxon>
        <taxon>Salicibibacter</taxon>
    </lineage>
</organism>
<dbReference type="OrthoDB" id="9811523at2"/>
<keyword evidence="2" id="KW-0808">Transferase</keyword>
<dbReference type="EMBL" id="CP031092">
    <property type="protein sequence ID" value="AXF55984.1"/>
    <property type="molecule type" value="Genomic_DNA"/>
</dbReference>
<dbReference type="SUPFAM" id="SSF55729">
    <property type="entry name" value="Acyl-CoA N-acyltransferases (Nat)"/>
    <property type="match status" value="1"/>
</dbReference>
<proteinExistence type="predicted"/>
<accession>A0A345BYF3</accession>
<dbReference type="InterPro" id="IPR016181">
    <property type="entry name" value="Acyl_CoA_acyltransferase"/>
</dbReference>
<dbReference type="KEGG" id="rue:DT065_08060"/>
<evidence type="ECO:0000313" key="3">
    <source>
        <dbReference type="Proteomes" id="UP000252100"/>
    </source>
</evidence>
<dbReference type="InterPro" id="IPR000182">
    <property type="entry name" value="GNAT_dom"/>
</dbReference>
<sequence length="65" mass="7680">MVITTERLIIRGMEKDDANDLYHLFSDPYVTRLDHVDPMTNRQEAEALIRMADRHPDRLLLSIEQ</sequence>
<dbReference type="GO" id="GO:0016740">
    <property type="term" value="F:transferase activity"/>
    <property type="evidence" value="ECO:0007669"/>
    <property type="project" value="UniProtKB-KW"/>
</dbReference>
<keyword evidence="3" id="KW-1185">Reference proteome</keyword>
<dbReference type="Gene3D" id="3.40.630.30">
    <property type="match status" value="1"/>
</dbReference>
<gene>
    <name evidence="2" type="ORF">DT065_08060</name>
</gene>
<dbReference type="RefSeq" id="WP_114372358.1">
    <property type="nucleotide sequence ID" value="NZ_CP031092.1"/>
</dbReference>
<dbReference type="Proteomes" id="UP000252100">
    <property type="component" value="Chromosome"/>
</dbReference>
<dbReference type="Pfam" id="PF13302">
    <property type="entry name" value="Acetyltransf_3"/>
    <property type="match status" value="1"/>
</dbReference>
<name>A0A345BYF3_9BACI</name>
<evidence type="ECO:0000313" key="2">
    <source>
        <dbReference type="EMBL" id="AXF55984.1"/>
    </source>
</evidence>
<evidence type="ECO:0000259" key="1">
    <source>
        <dbReference type="Pfam" id="PF13302"/>
    </source>
</evidence>
<feature type="domain" description="N-acetyltransferase" evidence="1">
    <location>
        <begin position="7"/>
        <end position="53"/>
    </location>
</feature>
<reference evidence="2 3" key="1">
    <citation type="journal article" date="2018" name="J. Microbiol.">
        <title>Salicibibacter kimchii gen. nov., sp. nov., a moderately halophilic and alkalitolerant bacterium in the family Bacillaceae, isolated from kimchi.</title>
        <authorList>
            <person name="Jang J.Y."/>
            <person name="Oh Y.J."/>
            <person name="Lim S.K."/>
            <person name="Park H.K."/>
            <person name="Lee C."/>
            <person name="Kim J.Y."/>
            <person name="Lee M.A."/>
            <person name="Choi H.J."/>
        </authorList>
    </citation>
    <scope>NUCLEOTIDE SEQUENCE [LARGE SCALE GENOMIC DNA]</scope>
    <source>
        <strain evidence="2 3">NKC1-1</strain>
    </source>
</reference>